<reference evidence="2" key="1">
    <citation type="journal article" date="2019" name="Int. J. Syst. Evol. Microbiol.">
        <title>The Global Catalogue of Microorganisms (GCM) 10K type strain sequencing project: providing services to taxonomists for standard genome sequencing and annotation.</title>
        <authorList>
            <consortium name="The Broad Institute Genomics Platform"/>
            <consortium name="The Broad Institute Genome Sequencing Center for Infectious Disease"/>
            <person name="Wu L."/>
            <person name="Ma J."/>
        </authorList>
    </citation>
    <scope>NUCLEOTIDE SEQUENCE [LARGE SCALE GENOMIC DNA]</scope>
    <source>
        <strain evidence="2">JCM 17923</strain>
    </source>
</reference>
<accession>A0ABP8IL94</accession>
<proteinExistence type="predicted"/>
<dbReference type="RefSeq" id="WP_345236896.1">
    <property type="nucleotide sequence ID" value="NZ_BAABGZ010000064.1"/>
</dbReference>
<evidence type="ECO:0000313" key="1">
    <source>
        <dbReference type="EMBL" id="GAA4362185.1"/>
    </source>
</evidence>
<evidence type="ECO:0000313" key="2">
    <source>
        <dbReference type="Proteomes" id="UP001501153"/>
    </source>
</evidence>
<gene>
    <name evidence="1" type="ORF">GCM10023185_29880</name>
</gene>
<name>A0ABP8IL94_9BACT</name>
<sequence>MTPPKPARYHHAPAQLDPSRRRVVIDLPAEQLQQLLDFLKEELKAKPYG</sequence>
<dbReference type="Proteomes" id="UP001501153">
    <property type="component" value="Unassembled WGS sequence"/>
</dbReference>
<organism evidence="1 2">
    <name type="scientific">Hymenobacter saemangeumensis</name>
    <dbReference type="NCBI Taxonomy" id="1084522"/>
    <lineage>
        <taxon>Bacteria</taxon>
        <taxon>Pseudomonadati</taxon>
        <taxon>Bacteroidota</taxon>
        <taxon>Cytophagia</taxon>
        <taxon>Cytophagales</taxon>
        <taxon>Hymenobacteraceae</taxon>
        <taxon>Hymenobacter</taxon>
    </lineage>
</organism>
<comment type="caution">
    <text evidence="1">The sequence shown here is derived from an EMBL/GenBank/DDBJ whole genome shotgun (WGS) entry which is preliminary data.</text>
</comment>
<keyword evidence="2" id="KW-1185">Reference proteome</keyword>
<protein>
    <submittedName>
        <fullName evidence="1">Uncharacterized protein</fullName>
    </submittedName>
</protein>
<dbReference type="EMBL" id="BAABGZ010000064">
    <property type="protein sequence ID" value="GAA4362185.1"/>
    <property type="molecule type" value="Genomic_DNA"/>
</dbReference>